<feature type="domain" description="DUF6919" evidence="1">
    <location>
        <begin position="5"/>
        <end position="186"/>
    </location>
</feature>
<sequence>MSRADRRRWASARTLGDLGELMALWLEGEIGSRPGYQPRYGPDEETEHLVPVLAALCRAGYVTTCSQPGLAGPGYDGRRWEQRAAVELVVTDPALEDRLLKAAHGAGLVVVVNDYVRGGVHDRPVPVTTRDGERVTCFGGRISRSYMAILWPGLDGRLYQQVTHGTYISVIAPEYGPAGERLWEALWPLTRTPQTC</sequence>
<dbReference type="InterPro" id="IPR054212">
    <property type="entry name" value="DUF6919"/>
</dbReference>
<reference evidence="3" key="1">
    <citation type="journal article" date="2019" name="Int. J. Syst. Evol. Microbiol.">
        <title>The Global Catalogue of Microorganisms (GCM) 10K type strain sequencing project: providing services to taxonomists for standard genome sequencing and annotation.</title>
        <authorList>
            <consortium name="The Broad Institute Genomics Platform"/>
            <consortium name="The Broad Institute Genome Sequencing Center for Infectious Disease"/>
            <person name="Wu L."/>
            <person name="Ma J."/>
        </authorList>
    </citation>
    <scope>NUCLEOTIDE SEQUENCE [LARGE SCALE GENOMIC DNA]</scope>
    <source>
        <strain evidence="3">JCM 18410</strain>
    </source>
</reference>
<evidence type="ECO:0000259" key="1">
    <source>
        <dbReference type="Pfam" id="PF21897"/>
    </source>
</evidence>
<gene>
    <name evidence="2" type="ORF">GCM10023336_77960</name>
</gene>
<organism evidence="2 3">
    <name type="scientific">Streptomyces similanensis</name>
    <dbReference type="NCBI Taxonomy" id="1274988"/>
    <lineage>
        <taxon>Bacteria</taxon>
        <taxon>Bacillati</taxon>
        <taxon>Actinomycetota</taxon>
        <taxon>Actinomycetes</taxon>
        <taxon>Kitasatosporales</taxon>
        <taxon>Streptomycetaceae</taxon>
        <taxon>Streptomyces</taxon>
    </lineage>
</organism>
<name>A0ABP9LTE0_9ACTN</name>
<dbReference type="Pfam" id="PF21897">
    <property type="entry name" value="DUF6919"/>
    <property type="match status" value="1"/>
</dbReference>
<evidence type="ECO:0000313" key="2">
    <source>
        <dbReference type="EMBL" id="GAA5083032.1"/>
    </source>
</evidence>
<comment type="caution">
    <text evidence="2">The sequence shown here is derived from an EMBL/GenBank/DDBJ whole genome shotgun (WGS) entry which is preliminary data.</text>
</comment>
<dbReference type="Proteomes" id="UP001500124">
    <property type="component" value="Unassembled WGS sequence"/>
</dbReference>
<keyword evidence="3" id="KW-1185">Reference proteome</keyword>
<proteinExistence type="predicted"/>
<dbReference type="RefSeq" id="WP_345672775.1">
    <property type="nucleotide sequence ID" value="NZ_BAABKC010000158.1"/>
</dbReference>
<evidence type="ECO:0000313" key="3">
    <source>
        <dbReference type="Proteomes" id="UP001500124"/>
    </source>
</evidence>
<dbReference type="EMBL" id="BAABKC010000158">
    <property type="protein sequence ID" value="GAA5083032.1"/>
    <property type="molecule type" value="Genomic_DNA"/>
</dbReference>
<accession>A0ABP9LTE0</accession>
<protein>
    <recommendedName>
        <fullName evidence="1">DUF6919 domain-containing protein</fullName>
    </recommendedName>
</protein>